<dbReference type="RefSeq" id="WP_015482436.1">
    <property type="nucleotide sequence ID" value="NC_020831.1"/>
</dbReference>
<dbReference type="Pfam" id="PF00006">
    <property type="entry name" value="ATP-synt_ab"/>
    <property type="match status" value="1"/>
</dbReference>
<feature type="domain" description="Rho RNA-BD" evidence="12">
    <location>
        <begin position="48"/>
        <end position="123"/>
    </location>
</feature>
<dbReference type="InterPro" id="IPR041703">
    <property type="entry name" value="Rho_factor_ATP-bd"/>
</dbReference>
<dbReference type="FunFam" id="3.40.50.300:FF:000072">
    <property type="entry name" value="Transcription termination factor Rho"/>
    <property type="match status" value="1"/>
</dbReference>
<feature type="region of interest" description="RNA-binding 1" evidence="9">
    <location>
        <begin position="61"/>
        <end position="66"/>
    </location>
</feature>
<comment type="similarity">
    <text evidence="9 11">Belongs to the Rho family.</text>
</comment>
<evidence type="ECO:0000313" key="13">
    <source>
        <dbReference type="EMBL" id="AGI27025.1"/>
    </source>
</evidence>
<dbReference type="NCBIfam" id="TIGR00767">
    <property type="entry name" value="rho"/>
    <property type="match status" value="1"/>
</dbReference>
<dbReference type="SUPFAM" id="SSF68912">
    <property type="entry name" value="Rho N-terminal domain-like"/>
    <property type="match status" value="1"/>
</dbReference>
<dbReference type="InterPro" id="IPR011129">
    <property type="entry name" value="CSD"/>
</dbReference>
<proteinExistence type="inferred from homology"/>
<dbReference type="GO" id="GO:0004386">
    <property type="term" value="F:helicase activity"/>
    <property type="evidence" value="ECO:0007669"/>
    <property type="project" value="UniProtKB-UniRule"/>
</dbReference>
<keyword evidence="8 9" id="KW-0804">Transcription</keyword>
<accession>A0A8D3X777</accession>
<feature type="binding site" evidence="9">
    <location>
        <begin position="181"/>
        <end position="186"/>
    </location>
    <ligand>
        <name>ATP</name>
        <dbReference type="ChEBI" id="CHEBI:30616"/>
    </ligand>
</feature>
<dbReference type="PROSITE" id="PS51856">
    <property type="entry name" value="RHO_RNA_BD"/>
    <property type="match status" value="1"/>
</dbReference>
<dbReference type="InterPro" id="IPR027417">
    <property type="entry name" value="P-loop_NTPase"/>
</dbReference>
<dbReference type="InterPro" id="IPR012340">
    <property type="entry name" value="NA-bd_OB-fold"/>
</dbReference>
<dbReference type="InterPro" id="IPR011112">
    <property type="entry name" value="Rho-like_N"/>
</dbReference>
<dbReference type="AlphaFoldDB" id="A0A8D3X777"/>
<evidence type="ECO:0000256" key="11">
    <source>
        <dbReference type="PROSITE-ProRule" id="PRU01203"/>
    </source>
</evidence>
<dbReference type="NCBIfam" id="NF006886">
    <property type="entry name" value="PRK09376.1"/>
    <property type="match status" value="1"/>
</dbReference>
<evidence type="ECO:0000256" key="6">
    <source>
        <dbReference type="ARBA" id="ARBA00022884"/>
    </source>
</evidence>
<feature type="binding site" evidence="9">
    <location>
        <begin position="169"/>
        <end position="174"/>
    </location>
    <ligand>
        <name>ATP</name>
        <dbReference type="ChEBI" id="CHEBI:30616"/>
    </ligand>
</feature>
<dbReference type="HAMAP" id="MF_01884">
    <property type="entry name" value="Rho"/>
    <property type="match status" value="1"/>
</dbReference>
<feature type="region of interest" description="RNA-binding 1" evidence="9">
    <location>
        <begin position="78"/>
        <end position="80"/>
    </location>
</feature>
<dbReference type="CDD" id="cd04459">
    <property type="entry name" value="Rho_CSD"/>
    <property type="match status" value="1"/>
</dbReference>
<dbReference type="GO" id="GO:0006353">
    <property type="term" value="P:DNA-templated transcription termination"/>
    <property type="evidence" value="ECO:0007669"/>
    <property type="project" value="UniProtKB-UniRule"/>
</dbReference>
<gene>
    <name evidence="9 13" type="primary">rho</name>
    <name evidence="13" type="ORF">PalTV_026</name>
</gene>
<evidence type="ECO:0000259" key="12">
    <source>
        <dbReference type="PROSITE" id="PS51856"/>
    </source>
</evidence>
<feature type="site" description="RNA-binding 2" evidence="9">
    <location>
        <position position="326"/>
    </location>
</feature>
<dbReference type="Pfam" id="PF07498">
    <property type="entry name" value="Rho_N"/>
    <property type="match status" value="1"/>
</dbReference>
<dbReference type="GO" id="GO:0003723">
    <property type="term" value="F:RNA binding"/>
    <property type="evidence" value="ECO:0007669"/>
    <property type="project" value="UniProtKB-UniRule"/>
</dbReference>
<dbReference type="SMART" id="SM00357">
    <property type="entry name" value="CSP"/>
    <property type="match status" value="1"/>
</dbReference>
<dbReference type="GO" id="GO:0008186">
    <property type="term" value="F:ATP-dependent activity, acting on RNA"/>
    <property type="evidence" value="ECO:0007669"/>
    <property type="project" value="UniProtKB-UniRule"/>
</dbReference>
<reference evidence="13 14" key="1">
    <citation type="journal article" date="2013" name="Genome Biol. Evol.">
        <title>The evolution of genomic instability in the obligate endosymbionts of whiteflies.</title>
        <authorList>
            <person name="Sloan D.B."/>
            <person name="Moran N.A."/>
        </authorList>
    </citation>
    <scope>NUCLEOTIDE SEQUENCE [LARGE SCALE GENOMIC DNA]</scope>
    <source>
        <strain evidence="13 14">TV</strain>
    </source>
</reference>
<evidence type="ECO:0000256" key="8">
    <source>
        <dbReference type="ARBA" id="ARBA00023163"/>
    </source>
</evidence>
<keyword evidence="2 9" id="KW-0547">Nucleotide-binding</keyword>
<feature type="binding site" evidence="9">
    <location>
        <position position="212"/>
    </location>
    <ligand>
        <name>ATP</name>
        <dbReference type="ChEBI" id="CHEBI:30616"/>
    </ligand>
</feature>
<name>A0A8D3X777_9GAMM</name>
<evidence type="ECO:0000256" key="1">
    <source>
        <dbReference type="ARBA" id="ARBA00022472"/>
    </source>
</evidence>
<organism evidence="13 14">
    <name type="scientific">Candidatus Portiera aleyrodidarum TV</name>
    <dbReference type="NCBI Taxonomy" id="1297582"/>
    <lineage>
        <taxon>Bacteria</taxon>
        <taxon>Pseudomonadati</taxon>
        <taxon>Pseudomonadota</taxon>
        <taxon>Gammaproteobacteria</taxon>
        <taxon>Candidatus Johnevansiales</taxon>
        <taxon>Candidatus Johnevansiaceae</taxon>
        <taxon>Candidatus Portiera</taxon>
    </lineage>
</organism>
<dbReference type="Proteomes" id="UP000012083">
    <property type="component" value="Chromosome"/>
</dbReference>
<keyword evidence="7 9" id="KW-0805">Transcription regulation</keyword>
<dbReference type="SUPFAM" id="SSF52540">
    <property type="entry name" value="P-loop containing nucleoside triphosphate hydrolases"/>
    <property type="match status" value="1"/>
</dbReference>
<comment type="function">
    <text evidence="9">Facilitates transcription termination by a mechanism that involves Rho binding to the nascent RNA, activation of Rho's RNA-dependent ATPase activity, and release of the mRNA from the DNA template.</text>
</comment>
<dbReference type="PANTHER" id="PTHR46425">
    <property type="entry name" value="TRANSCRIPTION TERMINATION FACTOR RHO"/>
    <property type="match status" value="1"/>
</dbReference>
<keyword evidence="1 9" id="KW-0806">Transcription termination</keyword>
<dbReference type="SMART" id="SM00382">
    <property type="entry name" value="AAA"/>
    <property type="match status" value="1"/>
</dbReference>
<evidence type="ECO:0000256" key="2">
    <source>
        <dbReference type="ARBA" id="ARBA00022741"/>
    </source>
</evidence>
<dbReference type="SMART" id="SM00959">
    <property type="entry name" value="Rho_N"/>
    <property type="match status" value="1"/>
</dbReference>
<dbReference type="GO" id="GO:0016787">
    <property type="term" value="F:hydrolase activity"/>
    <property type="evidence" value="ECO:0007669"/>
    <property type="project" value="UniProtKB-KW"/>
</dbReference>
<dbReference type="EC" id="3.6.4.-" evidence="9 10"/>
<dbReference type="InterPro" id="IPR003593">
    <property type="entry name" value="AAA+_ATPase"/>
</dbReference>
<keyword evidence="5 9" id="KW-0067">ATP-binding</keyword>
<evidence type="ECO:0000313" key="14">
    <source>
        <dbReference type="Proteomes" id="UP000012083"/>
    </source>
</evidence>
<evidence type="ECO:0000256" key="7">
    <source>
        <dbReference type="ARBA" id="ARBA00023015"/>
    </source>
</evidence>
<comment type="subunit">
    <text evidence="9">Homohexamer. The homohexamer assembles into an open ring structure.</text>
</comment>
<feature type="region of interest" description="RNA-binding 1" evidence="9">
    <location>
        <begin position="108"/>
        <end position="110"/>
    </location>
</feature>
<evidence type="ECO:0000256" key="3">
    <source>
        <dbReference type="ARBA" id="ARBA00022801"/>
    </source>
</evidence>
<sequence>MNLNELKKKNVHELLTLAISMKIDNILRSRKQDIIFAILKKQAKGGEDIYGEGVLEILQEGFGFLRSADSSYQAGPDDIYVSPSQIRRFNLRKGDSIYGKIRPPKEGERYFALLKVNKINFDRIETVKQKILFENLTPLFPNYRLMMEIGNGSTEDLTSRILDLVAPIGKGQRGLIVAPPKAGKTMMMQNIANAIVRNSPECYLIFLLIDERPEEVTEMSRTVRGEVIASTFDEPPTRHVQVAEMVIEKAKRLVEHKKDVVIMLDSITRLARAYNTVVPSSGKVLTGGVDSNALEKPKRFFGVARNIEEGGSLTILASALIDTGSKMDDIIFEEFKGTGNMEAHLDRKLAEKRVFPAINIRRSGTRREDLLCSEEEIQRMWILRKLLHTMEDVAATELLIDRLKNTKNNIDFFESMKRR</sequence>
<evidence type="ECO:0000256" key="4">
    <source>
        <dbReference type="ARBA" id="ARBA00022806"/>
    </source>
</evidence>
<dbReference type="Pfam" id="PF07497">
    <property type="entry name" value="Rho_RNA_bind"/>
    <property type="match status" value="1"/>
</dbReference>
<evidence type="ECO:0000256" key="5">
    <source>
        <dbReference type="ARBA" id="ARBA00022840"/>
    </source>
</evidence>
<dbReference type="Gene3D" id="1.10.720.10">
    <property type="match status" value="1"/>
</dbReference>
<dbReference type="InterPro" id="IPR004665">
    <property type="entry name" value="Term_rho"/>
</dbReference>
<dbReference type="GO" id="GO:0005829">
    <property type="term" value="C:cytosol"/>
    <property type="evidence" value="ECO:0007669"/>
    <property type="project" value="UniProtKB-ARBA"/>
</dbReference>
<dbReference type="InterPro" id="IPR000194">
    <property type="entry name" value="ATPase_F1/V1/A1_a/bsu_nucl-bd"/>
</dbReference>
<protein>
    <recommendedName>
        <fullName evidence="9 10">Transcription termination factor Rho</fullName>
        <ecNumber evidence="9 10">3.6.4.-</ecNumber>
    </recommendedName>
    <alternativeName>
        <fullName evidence="9">ATP-dependent helicase Rho</fullName>
    </alternativeName>
</protein>
<dbReference type="CDD" id="cd01128">
    <property type="entry name" value="rho_factor_C"/>
    <property type="match status" value="1"/>
</dbReference>
<dbReference type="Gene3D" id="2.40.50.140">
    <property type="entry name" value="Nucleic acid-binding proteins"/>
    <property type="match status" value="1"/>
</dbReference>
<dbReference type="EMBL" id="CP004358">
    <property type="protein sequence ID" value="AGI27025.1"/>
    <property type="molecule type" value="Genomic_DNA"/>
</dbReference>
<dbReference type="PANTHER" id="PTHR46425:SF1">
    <property type="entry name" value="TRANSCRIPTION TERMINATION FACTOR RHO"/>
    <property type="match status" value="1"/>
</dbReference>
<evidence type="ECO:0000256" key="10">
    <source>
        <dbReference type="NCBIfam" id="TIGR00767"/>
    </source>
</evidence>
<dbReference type="Gene3D" id="3.40.50.300">
    <property type="entry name" value="P-loop containing nucleotide triphosphate hydrolases"/>
    <property type="match status" value="1"/>
</dbReference>
<evidence type="ECO:0000256" key="9">
    <source>
        <dbReference type="HAMAP-Rule" id="MF_01884"/>
    </source>
</evidence>
<keyword evidence="6 9" id="KW-0694">RNA-binding</keyword>
<keyword evidence="3 9" id="KW-0378">Hydrolase</keyword>
<dbReference type="SUPFAM" id="SSF50249">
    <property type="entry name" value="Nucleic acid-binding proteins"/>
    <property type="match status" value="1"/>
</dbReference>
<dbReference type="InterPro" id="IPR011113">
    <property type="entry name" value="Rho_RNA-bd"/>
</dbReference>
<feature type="region of interest" description="RNA-binding 2" evidence="9">
    <location>
        <begin position="284"/>
        <end position="288"/>
    </location>
</feature>
<dbReference type="KEGG" id="pld:PalTV_026"/>
<dbReference type="GO" id="GO:0005524">
    <property type="term" value="F:ATP binding"/>
    <property type="evidence" value="ECO:0007669"/>
    <property type="project" value="UniProtKB-UniRule"/>
</dbReference>
<keyword evidence="4 9" id="KW-0347">Helicase</keyword>
<dbReference type="FunFam" id="2.40.50.140:FF:000010">
    <property type="entry name" value="Transcription termination factor Rho"/>
    <property type="match status" value="1"/>
</dbReference>
<dbReference type="InterPro" id="IPR036269">
    <property type="entry name" value="Rho_N_sf"/>
</dbReference>